<dbReference type="OrthoDB" id="1601at2759"/>
<comment type="caution">
    <text evidence="10">The sequence shown here is derived from an EMBL/GenBank/DDBJ whole genome shotgun (WGS) entry which is preliminary data.</text>
</comment>
<dbReference type="Pfam" id="PF08449">
    <property type="entry name" value="UAA"/>
    <property type="match status" value="1"/>
</dbReference>
<dbReference type="PANTHER" id="PTHR10778:SF8">
    <property type="entry name" value="ADENOSINE 3'-PHOSPHO 5'-PHOSPHOSULFATE TRANSPORTER 2"/>
    <property type="match status" value="1"/>
</dbReference>
<comment type="subcellular location">
    <subcellularLocation>
        <location evidence="1">Membrane</location>
        <topology evidence="1">Multi-pass membrane protein</topology>
    </subcellularLocation>
</comment>
<dbReference type="EMBL" id="JAEACU010000012">
    <property type="protein sequence ID" value="KAH7512842.1"/>
    <property type="molecule type" value="Genomic_DNA"/>
</dbReference>
<reference evidence="10" key="1">
    <citation type="journal article" date="2021" name="Front. Plant Sci.">
        <title>Chromosome-Scale Genome Assembly for Chinese Sour Jujube and Insights Into Its Genome Evolution and Domestication Signature.</title>
        <authorList>
            <person name="Shen L.-Y."/>
            <person name="Luo H."/>
            <person name="Wang X.-L."/>
            <person name="Wang X.-M."/>
            <person name="Qiu X.-J."/>
            <person name="Liu H."/>
            <person name="Zhou S.-S."/>
            <person name="Jia K.-H."/>
            <person name="Nie S."/>
            <person name="Bao Y.-T."/>
            <person name="Zhang R.-G."/>
            <person name="Yun Q.-Z."/>
            <person name="Chai Y.-H."/>
            <person name="Lu J.-Y."/>
            <person name="Li Y."/>
            <person name="Zhao S.-W."/>
            <person name="Mao J.-F."/>
            <person name="Jia S.-G."/>
            <person name="Mao Y.-M."/>
        </authorList>
    </citation>
    <scope>NUCLEOTIDE SEQUENCE</scope>
    <source>
        <strain evidence="10">AT0</strain>
        <tissue evidence="10">Leaf</tissue>
    </source>
</reference>
<evidence type="ECO:0000256" key="4">
    <source>
        <dbReference type="ARBA" id="ARBA00022449"/>
    </source>
</evidence>
<dbReference type="GO" id="GO:0015297">
    <property type="term" value="F:antiporter activity"/>
    <property type="evidence" value="ECO:0007669"/>
    <property type="project" value="UniProtKB-KW"/>
</dbReference>
<evidence type="ECO:0000256" key="2">
    <source>
        <dbReference type="ARBA" id="ARBA00008349"/>
    </source>
</evidence>
<evidence type="ECO:0000256" key="9">
    <source>
        <dbReference type="SAM" id="Phobius"/>
    </source>
</evidence>
<organism evidence="10 11">
    <name type="scientific">Ziziphus jujuba var. spinosa</name>
    <dbReference type="NCBI Taxonomy" id="714518"/>
    <lineage>
        <taxon>Eukaryota</taxon>
        <taxon>Viridiplantae</taxon>
        <taxon>Streptophyta</taxon>
        <taxon>Embryophyta</taxon>
        <taxon>Tracheophyta</taxon>
        <taxon>Spermatophyta</taxon>
        <taxon>Magnoliopsida</taxon>
        <taxon>eudicotyledons</taxon>
        <taxon>Gunneridae</taxon>
        <taxon>Pentapetalae</taxon>
        <taxon>rosids</taxon>
        <taxon>fabids</taxon>
        <taxon>Rosales</taxon>
        <taxon>Rhamnaceae</taxon>
        <taxon>Paliureae</taxon>
        <taxon>Ziziphus</taxon>
    </lineage>
</organism>
<evidence type="ECO:0000256" key="8">
    <source>
        <dbReference type="SAM" id="MobiDB-lite"/>
    </source>
</evidence>
<gene>
    <name evidence="10" type="ORF">FEM48_Zijuj12G0132900</name>
</gene>
<evidence type="ECO:0000256" key="6">
    <source>
        <dbReference type="ARBA" id="ARBA00022989"/>
    </source>
</evidence>
<sequence>MKNEEQARFLFGISLSDKPRWKQFLLCSSGFFFGYLVNGVCEEYVYNRLQFSYGWYFTFVQGFVYIFLLYLQGFSTKQMVNPWKTYVKLSAVLMGSHGLTKGSLAFLNYPAQLMFKSTKVLPVMIMGAFIPGLRRKYPFHEYVSAVLLVVGLILFTLADANSSPNFSMIGVIMITGALVMDSFLGNLQEAIFTMNPDTTQMEMLFCSTVVGLPFLIPPMLVTGELFKAWNSCAQHPYVYGVLVFEAMATFVGQVSVLSLIAIFGAATTAMITTARKAVTLLLSYMIFTKPLTEQHGTGLLLIGMGITLKLLPENKQNHCPSAKSKISKPSTSEERIIEIENVEDEEKRPLV</sequence>
<dbReference type="PANTHER" id="PTHR10778">
    <property type="entry name" value="SOLUTE CARRIER FAMILY 35 MEMBER B"/>
    <property type="match status" value="1"/>
</dbReference>
<evidence type="ECO:0000256" key="7">
    <source>
        <dbReference type="ARBA" id="ARBA00023136"/>
    </source>
</evidence>
<feature type="transmembrane region" description="Helical" evidence="9">
    <location>
        <begin position="21"/>
        <end position="41"/>
    </location>
</feature>
<evidence type="ECO:0000313" key="11">
    <source>
        <dbReference type="Proteomes" id="UP000813462"/>
    </source>
</evidence>
<evidence type="ECO:0000256" key="1">
    <source>
        <dbReference type="ARBA" id="ARBA00004141"/>
    </source>
</evidence>
<evidence type="ECO:0008006" key="12">
    <source>
        <dbReference type="Google" id="ProtNLM"/>
    </source>
</evidence>
<accession>A0A978UDJ9</accession>
<evidence type="ECO:0000313" key="10">
    <source>
        <dbReference type="EMBL" id="KAH7512842.1"/>
    </source>
</evidence>
<evidence type="ECO:0000256" key="3">
    <source>
        <dbReference type="ARBA" id="ARBA00022448"/>
    </source>
</evidence>
<dbReference type="GO" id="GO:0000139">
    <property type="term" value="C:Golgi membrane"/>
    <property type="evidence" value="ECO:0007669"/>
    <property type="project" value="TreeGrafter"/>
</dbReference>
<feature type="transmembrane region" description="Helical" evidence="9">
    <location>
        <begin position="241"/>
        <end position="266"/>
    </location>
</feature>
<keyword evidence="7 9" id="KW-0472">Membrane</keyword>
<keyword evidence="3" id="KW-0813">Transport</keyword>
<dbReference type="InterPro" id="IPR013657">
    <property type="entry name" value="SCL35B1-4/HUT1"/>
</dbReference>
<proteinExistence type="inferred from homology"/>
<dbReference type="InterPro" id="IPR037185">
    <property type="entry name" value="EmrE-like"/>
</dbReference>
<dbReference type="AlphaFoldDB" id="A0A978UDJ9"/>
<comment type="similarity">
    <text evidence="2">Belongs to the nucleotide-sugar transporter family. UDP-galactose:UMP antiporter (TC 2.A.7.11) subfamily.</text>
</comment>
<name>A0A978UDJ9_ZIZJJ</name>
<feature type="transmembrane region" description="Helical" evidence="9">
    <location>
        <begin position="166"/>
        <end position="184"/>
    </location>
</feature>
<dbReference type="SUPFAM" id="SSF103481">
    <property type="entry name" value="Multidrug resistance efflux transporter EmrE"/>
    <property type="match status" value="1"/>
</dbReference>
<feature type="transmembrane region" description="Helical" evidence="9">
    <location>
        <begin position="204"/>
        <end position="221"/>
    </location>
</feature>
<feature type="region of interest" description="Disordered" evidence="8">
    <location>
        <begin position="319"/>
        <end position="351"/>
    </location>
</feature>
<evidence type="ECO:0000256" key="5">
    <source>
        <dbReference type="ARBA" id="ARBA00022692"/>
    </source>
</evidence>
<dbReference type="GO" id="GO:0005789">
    <property type="term" value="C:endoplasmic reticulum membrane"/>
    <property type="evidence" value="ECO:0007669"/>
    <property type="project" value="TreeGrafter"/>
</dbReference>
<keyword evidence="5 9" id="KW-0812">Transmembrane</keyword>
<feature type="transmembrane region" description="Helical" evidence="9">
    <location>
        <begin position="142"/>
        <end position="160"/>
    </location>
</feature>
<dbReference type="Proteomes" id="UP000813462">
    <property type="component" value="Unassembled WGS sequence"/>
</dbReference>
<keyword evidence="4" id="KW-0050">Antiport</keyword>
<dbReference type="GO" id="GO:0046964">
    <property type="term" value="F:3'-phosphoadenosine 5'-phosphosulfate transmembrane transporter activity"/>
    <property type="evidence" value="ECO:0007669"/>
    <property type="project" value="TreeGrafter"/>
</dbReference>
<keyword evidence="6 9" id="KW-1133">Transmembrane helix</keyword>
<protein>
    <recommendedName>
        <fullName evidence="12">UDP-galactose/UDP-glucose transporter 2-like</fullName>
    </recommendedName>
</protein>
<feature type="transmembrane region" description="Helical" evidence="9">
    <location>
        <begin position="53"/>
        <end position="74"/>
    </location>
</feature>